<name>A0A4Y1RZW9_PRUDU</name>
<evidence type="ECO:0000313" key="1">
    <source>
        <dbReference type="EMBL" id="BBH09418.1"/>
    </source>
</evidence>
<dbReference type="AlphaFoldDB" id="A0A4Y1RZW9"/>
<dbReference type="InterPro" id="IPR024489">
    <property type="entry name" value="Organ_specific_prot"/>
</dbReference>
<organism evidence="1">
    <name type="scientific">Prunus dulcis</name>
    <name type="common">Almond</name>
    <name type="synonym">Amygdalus dulcis</name>
    <dbReference type="NCBI Taxonomy" id="3755"/>
    <lineage>
        <taxon>Eukaryota</taxon>
        <taxon>Viridiplantae</taxon>
        <taxon>Streptophyta</taxon>
        <taxon>Embryophyta</taxon>
        <taxon>Tracheophyta</taxon>
        <taxon>Spermatophyta</taxon>
        <taxon>Magnoliopsida</taxon>
        <taxon>eudicotyledons</taxon>
        <taxon>Gunneridae</taxon>
        <taxon>Pentapetalae</taxon>
        <taxon>rosids</taxon>
        <taxon>fabids</taxon>
        <taxon>Rosales</taxon>
        <taxon>Rosaceae</taxon>
        <taxon>Amygdaloideae</taxon>
        <taxon>Amygdaleae</taxon>
        <taxon>Prunus</taxon>
    </lineage>
</organism>
<dbReference type="Pfam" id="PF10950">
    <property type="entry name" value="Organ_specific"/>
    <property type="match status" value="2"/>
</dbReference>
<sequence length="187" mass="21602">MVYGLIFLTEEGFAKTTYSRRDVGKYWKNVMKEQPMPQAIEGLLVDISDSTPKEKADCHEKVKKPFVGVDVEVEEFEPRRNALVYNAVEAKEDKQPFVKDFEPRPNALLYNAFAAKEDKQPFVKDFEPRPNALLYNAFAAKEDKQPFVKDFEPRPNALVYNAFAAKEDQQPFVKDFEPRPNALVYND</sequence>
<dbReference type="PANTHER" id="PTHR33731:SF2">
    <property type="entry name" value="ORGAN-SPECIFIC PROTEIN S2-LIKE"/>
    <property type="match status" value="1"/>
</dbReference>
<dbReference type="EMBL" id="AP019304">
    <property type="protein sequence ID" value="BBH09418.1"/>
    <property type="molecule type" value="Genomic_DNA"/>
</dbReference>
<proteinExistence type="predicted"/>
<protein>
    <recommendedName>
        <fullName evidence="2">Organ-specific protein S2</fullName>
    </recommendedName>
</protein>
<gene>
    <name evidence="1" type="ORF">Prudu_021911</name>
</gene>
<accession>A0A4Y1RZW9</accession>
<dbReference type="PANTHER" id="PTHR33731">
    <property type="entry name" value="PROTEIN, PUTATIVE-RELATED"/>
    <property type="match status" value="1"/>
</dbReference>
<evidence type="ECO:0008006" key="2">
    <source>
        <dbReference type="Google" id="ProtNLM"/>
    </source>
</evidence>
<reference evidence="1" key="1">
    <citation type="journal article" date="2019" name="Science">
        <title>Mutation of a bHLH transcription factor allowed almond domestication.</title>
        <authorList>
            <person name="Sanchez-Perez R."/>
            <person name="Pavan S."/>
            <person name="Mazzeo R."/>
            <person name="Moldovan C."/>
            <person name="Aiese Cigliano R."/>
            <person name="Del Cueto J."/>
            <person name="Ricciardi F."/>
            <person name="Lotti C."/>
            <person name="Ricciardi L."/>
            <person name="Dicenta F."/>
            <person name="Lopez-Marques R.L."/>
            <person name="Lindberg Moller B."/>
        </authorList>
    </citation>
    <scope>NUCLEOTIDE SEQUENCE</scope>
</reference>